<feature type="signal peptide" evidence="5">
    <location>
        <begin position="1"/>
        <end position="21"/>
    </location>
</feature>
<keyword evidence="5" id="KW-0732">Signal</keyword>
<dbReference type="GO" id="GO:0046872">
    <property type="term" value="F:metal ion binding"/>
    <property type="evidence" value="ECO:0007669"/>
    <property type="project" value="UniProtKB-KW"/>
</dbReference>
<feature type="chain" id="PRO_5011539863" evidence="5">
    <location>
        <begin position="22"/>
        <end position="99"/>
    </location>
</feature>
<dbReference type="OrthoDB" id="9796294at2"/>
<dbReference type="Gene3D" id="1.10.760.10">
    <property type="entry name" value="Cytochrome c-like domain"/>
    <property type="match status" value="1"/>
</dbReference>
<accession>A0A1G5Q3T6</accession>
<dbReference type="InterPro" id="IPR009056">
    <property type="entry name" value="Cyt_c-like_dom"/>
</dbReference>
<dbReference type="InterPro" id="IPR036909">
    <property type="entry name" value="Cyt_c-like_dom_sf"/>
</dbReference>
<evidence type="ECO:0000256" key="4">
    <source>
        <dbReference type="PROSITE-ProRule" id="PRU00433"/>
    </source>
</evidence>
<dbReference type="EMBL" id="FMWD01000003">
    <property type="protein sequence ID" value="SCZ56332.1"/>
    <property type="molecule type" value="Genomic_DNA"/>
</dbReference>
<evidence type="ECO:0000256" key="5">
    <source>
        <dbReference type="SAM" id="SignalP"/>
    </source>
</evidence>
<evidence type="ECO:0000313" key="8">
    <source>
        <dbReference type="Proteomes" id="UP000199648"/>
    </source>
</evidence>
<dbReference type="GO" id="GO:0009055">
    <property type="term" value="F:electron transfer activity"/>
    <property type="evidence" value="ECO:0007669"/>
    <property type="project" value="InterPro"/>
</dbReference>
<evidence type="ECO:0000256" key="3">
    <source>
        <dbReference type="ARBA" id="ARBA00023004"/>
    </source>
</evidence>
<organism evidence="7 8">
    <name type="scientific">Thiohalomonas denitrificans</name>
    <dbReference type="NCBI Taxonomy" id="415747"/>
    <lineage>
        <taxon>Bacteria</taxon>
        <taxon>Pseudomonadati</taxon>
        <taxon>Pseudomonadota</taxon>
        <taxon>Gammaproteobacteria</taxon>
        <taxon>Thiohalomonadales</taxon>
        <taxon>Thiohalomonadaceae</taxon>
        <taxon>Thiohalomonas</taxon>
    </lineage>
</organism>
<protein>
    <submittedName>
        <fullName evidence="7">Cytochrome C oxidase, cbb3-type, subunit III</fullName>
    </submittedName>
</protein>
<evidence type="ECO:0000256" key="1">
    <source>
        <dbReference type="ARBA" id="ARBA00022617"/>
    </source>
</evidence>
<name>A0A1G5Q3T6_9GAMM</name>
<dbReference type="GO" id="GO:0020037">
    <property type="term" value="F:heme binding"/>
    <property type="evidence" value="ECO:0007669"/>
    <property type="project" value="InterPro"/>
</dbReference>
<keyword evidence="8" id="KW-1185">Reference proteome</keyword>
<dbReference type="RefSeq" id="WP_092994282.1">
    <property type="nucleotide sequence ID" value="NZ_FMWD01000003.1"/>
</dbReference>
<gene>
    <name evidence="7" type="ORF">SAMN03097708_01337</name>
</gene>
<dbReference type="STRING" id="415747.SAMN03097708_01337"/>
<dbReference type="PROSITE" id="PS51007">
    <property type="entry name" value="CYTC"/>
    <property type="match status" value="1"/>
</dbReference>
<proteinExistence type="predicted"/>
<dbReference type="AlphaFoldDB" id="A0A1G5Q3T6"/>
<evidence type="ECO:0000259" key="6">
    <source>
        <dbReference type="PROSITE" id="PS51007"/>
    </source>
</evidence>
<dbReference type="SUPFAM" id="SSF46626">
    <property type="entry name" value="Cytochrome c"/>
    <property type="match status" value="1"/>
</dbReference>
<dbReference type="Proteomes" id="UP000199648">
    <property type="component" value="Unassembled WGS sequence"/>
</dbReference>
<keyword evidence="1 4" id="KW-0349">Heme</keyword>
<evidence type="ECO:0000313" key="7">
    <source>
        <dbReference type="EMBL" id="SCZ56332.1"/>
    </source>
</evidence>
<sequence>MKLSILAFPLSVVLLTGTASAEPSEGEELYQENCVACHQRMAGGDGSALYTRDDRRVKSLEGLHSQVNRCKDNLQLRLFDDEVAAIAGYLNERYYRFEE</sequence>
<feature type="domain" description="Cytochrome c" evidence="6">
    <location>
        <begin position="21"/>
        <end position="94"/>
    </location>
</feature>
<reference evidence="7 8" key="1">
    <citation type="submission" date="2016-10" db="EMBL/GenBank/DDBJ databases">
        <authorList>
            <person name="de Groot N.N."/>
        </authorList>
    </citation>
    <scope>NUCLEOTIDE SEQUENCE [LARGE SCALE GENOMIC DNA]</scope>
    <source>
        <strain evidence="7 8">HLD2</strain>
    </source>
</reference>
<evidence type="ECO:0000256" key="2">
    <source>
        <dbReference type="ARBA" id="ARBA00022723"/>
    </source>
</evidence>
<dbReference type="Pfam" id="PF13442">
    <property type="entry name" value="Cytochrome_CBB3"/>
    <property type="match status" value="1"/>
</dbReference>
<keyword evidence="3 4" id="KW-0408">Iron</keyword>
<keyword evidence="2 4" id="KW-0479">Metal-binding</keyword>